<keyword evidence="4" id="KW-1185">Reference proteome</keyword>
<organism evidence="3 4">
    <name type="scientific">Dreissena polymorpha</name>
    <name type="common">Zebra mussel</name>
    <name type="synonym">Mytilus polymorpha</name>
    <dbReference type="NCBI Taxonomy" id="45954"/>
    <lineage>
        <taxon>Eukaryota</taxon>
        <taxon>Metazoa</taxon>
        <taxon>Spiralia</taxon>
        <taxon>Lophotrochozoa</taxon>
        <taxon>Mollusca</taxon>
        <taxon>Bivalvia</taxon>
        <taxon>Autobranchia</taxon>
        <taxon>Heteroconchia</taxon>
        <taxon>Euheterodonta</taxon>
        <taxon>Imparidentia</taxon>
        <taxon>Neoheterodontei</taxon>
        <taxon>Myida</taxon>
        <taxon>Dreissenoidea</taxon>
        <taxon>Dreissenidae</taxon>
        <taxon>Dreissena</taxon>
    </lineage>
</organism>
<comment type="caution">
    <text evidence="3">The sequence shown here is derived from an EMBL/GenBank/DDBJ whole genome shotgun (WGS) entry which is preliminary data.</text>
</comment>
<proteinExistence type="predicted"/>
<dbReference type="EMBL" id="JAIWYP010000003">
    <property type="protein sequence ID" value="KAH3851931.1"/>
    <property type="molecule type" value="Genomic_DNA"/>
</dbReference>
<dbReference type="SUPFAM" id="SSF57903">
    <property type="entry name" value="FYVE/PHD zinc finger"/>
    <property type="match status" value="1"/>
</dbReference>
<dbReference type="InterPro" id="IPR000315">
    <property type="entry name" value="Znf_B-box"/>
</dbReference>
<dbReference type="GO" id="GO:0008270">
    <property type="term" value="F:zinc ion binding"/>
    <property type="evidence" value="ECO:0007669"/>
    <property type="project" value="UniProtKB-KW"/>
</dbReference>
<name>A0A9D4L5G7_DREPO</name>
<evidence type="ECO:0000313" key="3">
    <source>
        <dbReference type="EMBL" id="KAH3851931.1"/>
    </source>
</evidence>
<keyword evidence="1" id="KW-0863">Zinc-finger</keyword>
<dbReference type="InterPro" id="IPR011011">
    <property type="entry name" value="Znf_FYVE_PHD"/>
</dbReference>
<keyword evidence="1" id="KW-0479">Metal-binding</keyword>
<dbReference type="Proteomes" id="UP000828390">
    <property type="component" value="Unassembled WGS sequence"/>
</dbReference>
<dbReference type="PROSITE" id="PS50119">
    <property type="entry name" value="ZF_BBOX"/>
    <property type="match status" value="2"/>
</dbReference>
<protein>
    <recommendedName>
        <fullName evidence="2">B box-type domain-containing protein</fullName>
    </recommendedName>
</protein>
<dbReference type="SUPFAM" id="SSF57845">
    <property type="entry name" value="B-box zinc-binding domain"/>
    <property type="match status" value="1"/>
</dbReference>
<feature type="domain" description="B box-type" evidence="2">
    <location>
        <begin position="16"/>
        <end position="64"/>
    </location>
</feature>
<evidence type="ECO:0000313" key="4">
    <source>
        <dbReference type="Proteomes" id="UP000828390"/>
    </source>
</evidence>
<gene>
    <name evidence="3" type="ORF">DPMN_094418</name>
</gene>
<dbReference type="AlphaFoldDB" id="A0A9D4L5G7"/>
<accession>A0A9D4L5G7</accession>
<evidence type="ECO:0000256" key="1">
    <source>
        <dbReference type="PROSITE-ProRule" id="PRU00024"/>
    </source>
</evidence>
<evidence type="ECO:0000259" key="2">
    <source>
        <dbReference type="PROSITE" id="PS50119"/>
    </source>
</evidence>
<reference evidence="3" key="1">
    <citation type="journal article" date="2019" name="bioRxiv">
        <title>The Genome of the Zebra Mussel, Dreissena polymorpha: A Resource for Invasive Species Research.</title>
        <authorList>
            <person name="McCartney M.A."/>
            <person name="Auch B."/>
            <person name="Kono T."/>
            <person name="Mallez S."/>
            <person name="Zhang Y."/>
            <person name="Obille A."/>
            <person name="Becker A."/>
            <person name="Abrahante J.E."/>
            <person name="Garbe J."/>
            <person name="Badalamenti J.P."/>
            <person name="Herman A."/>
            <person name="Mangelson H."/>
            <person name="Liachko I."/>
            <person name="Sullivan S."/>
            <person name="Sone E.D."/>
            <person name="Koren S."/>
            <person name="Silverstein K.A.T."/>
            <person name="Beckman K.B."/>
            <person name="Gohl D.M."/>
        </authorList>
    </citation>
    <scope>NUCLEOTIDE SEQUENCE</scope>
    <source>
        <strain evidence="3">Duluth1</strain>
        <tissue evidence="3">Whole animal</tissue>
    </source>
</reference>
<keyword evidence="1" id="KW-0862">Zinc</keyword>
<reference evidence="3" key="2">
    <citation type="submission" date="2020-11" db="EMBL/GenBank/DDBJ databases">
        <authorList>
            <person name="McCartney M.A."/>
            <person name="Auch B."/>
            <person name="Kono T."/>
            <person name="Mallez S."/>
            <person name="Becker A."/>
            <person name="Gohl D.M."/>
            <person name="Silverstein K.A.T."/>
            <person name="Koren S."/>
            <person name="Bechman K.B."/>
            <person name="Herman A."/>
            <person name="Abrahante J.E."/>
            <person name="Garbe J."/>
        </authorList>
    </citation>
    <scope>NUCLEOTIDE SEQUENCE</scope>
    <source>
        <strain evidence="3">Duluth1</strain>
        <tissue evidence="3">Whole animal</tissue>
    </source>
</reference>
<feature type="domain" description="B box-type" evidence="2">
    <location>
        <begin position="83"/>
        <end position="112"/>
    </location>
</feature>
<sequence length="123" mass="14001">MAAASVSLETKDSDTLEAYLCATCKNKNTKTEATAYCKKCDSCFCDQCVNLHSQLFQNHATYGREEMEKWPVAMATQEFLENCEVHKGKKLKFFCEDHSQLCCSTCNQVSHRYVHCSILYSIC</sequence>
<dbReference type="Pfam" id="PF00643">
    <property type="entry name" value="zf-B_box"/>
    <property type="match status" value="1"/>
</dbReference>
<dbReference type="Gene3D" id="3.30.160.60">
    <property type="entry name" value="Classic Zinc Finger"/>
    <property type="match status" value="1"/>
</dbReference>